<dbReference type="PANTHER" id="PTHR10969">
    <property type="entry name" value="MICROTUBULE-ASSOCIATED PROTEINS 1A/1B LIGHT CHAIN 3-RELATED"/>
    <property type="match status" value="1"/>
</dbReference>
<dbReference type="AlphaFoldDB" id="A0A8C6XW54"/>
<dbReference type="GO" id="GO:0031410">
    <property type="term" value="C:cytoplasmic vesicle"/>
    <property type="evidence" value="ECO:0007669"/>
    <property type="project" value="UniProtKB-KW"/>
</dbReference>
<evidence type="ECO:0000256" key="7">
    <source>
        <dbReference type="ARBA" id="ARBA00023329"/>
    </source>
</evidence>
<dbReference type="SUPFAM" id="SSF54236">
    <property type="entry name" value="Ubiquitin-like"/>
    <property type="match status" value="1"/>
</dbReference>
<evidence type="ECO:0000256" key="8">
    <source>
        <dbReference type="ARBA" id="ARBA00037868"/>
    </source>
</evidence>
<dbReference type="OMA" id="KYPQKIP"/>
<dbReference type="InterPro" id="IPR004241">
    <property type="entry name" value="Atg8-like"/>
</dbReference>
<organism evidence="10 11">
    <name type="scientific">Naja naja</name>
    <name type="common">Indian cobra</name>
    <dbReference type="NCBI Taxonomy" id="35670"/>
    <lineage>
        <taxon>Eukaryota</taxon>
        <taxon>Metazoa</taxon>
        <taxon>Chordata</taxon>
        <taxon>Craniata</taxon>
        <taxon>Vertebrata</taxon>
        <taxon>Euteleostomi</taxon>
        <taxon>Lepidosauria</taxon>
        <taxon>Squamata</taxon>
        <taxon>Bifurcata</taxon>
        <taxon>Unidentata</taxon>
        <taxon>Episquamata</taxon>
        <taxon>Toxicofera</taxon>
        <taxon>Serpentes</taxon>
        <taxon>Colubroidea</taxon>
        <taxon>Elapidae</taxon>
        <taxon>Elapinae</taxon>
        <taxon>Naja</taxon>
    </lineage>
</organism>
<dbReference type="GO" id="GO:0012505">
    <property type="term" value="C:endomembrane system"/>
    <property type="evidence" value="ECO:0007669"/>
    <property type="project" value="UniProtKB-SubCell"/>
</dbReference>
<name>A0A8C6XW54_NAJNA</name>
<dbReference type="GO" id="GO:0005776">
    <property type="term" value="C:autophagosome"/>
    <property type="evidence" value="ECO:0007669"/>
    <property type="project" value="UniProtKB-SubCell"/>
</dbReference>
<keyword evidence="11" id="KW-1185">Reference proteome</keyword>
<evidence type="ECO:0000256" key="6">
    <source>
        <dbReference type="ARBA" id="ARBA00023288"/>
    </source>
</evidence>
<dbReference type="Proteomes" id="UP000694559">
    <property type="component" value="Unplaced"/>
</dbReference>
<reference evidence="10" key="1">
    <citation type="submission" date="2025-08" db="UniProtKB">
        <authorList>
            <consortium name="Ensembl"/>
        </authorList>
    </citation>
    <scope>IDENTIFICATION</scope>
</reference>
<dbReference type="GO" id="GO:0016236">
    <property type="term" value="P:macroautophagy"/>
    <property type="evidence" value="ECO:0007669"/>
    <property type="project" value="UniProtKB-ARBA"/>
</dbReference>
<comment type="similarity">
    <text evidence="2 9">Belongs to the ATG8 family.</text>
</comment>
<proteinExistence type="inferred from homology"/>
<evidence type="ECO:0000256" key="1">
    <source>
        <dbReference type="ARBA" id="ARBA00004419"/>
    </source>
</evidence>
<dbReference type="GO" id="GO:0006950">
    <property type="term" value="P:response to stress"/>
    <property type="evidence" value="ECO:0007669"/>
    <property type="project" value="UniProtKB-ARBA"/>
</dbReference>
<evidence type="ECO:0000256" key="4">
    <source>
        <dbReference type="ARBA" id="ARBA00023006"/>
    </source>
</evidence>
<dbReference type="GeneTree" id="ENSGT00940000161852"/>
<protein>
    <submittedName>
        <fullName evidence="10">Uncharacterized protein</fullName>
    </submittedName>
</protein>
<keyword evidence="3" id="KW-0963">Cytoplasm</keyword>
<evidence type="ECO:0000256" key="5">
    <source>
        <dbReference type="ARBA" id="ARBA00023136"/>
    </source>
</evidence>
<keyword evidence="7" id="KW-0968">Cytoplasmic vesicle</keyword>
<evidence type="ECO:0000313" key="11">
    <source>
        <dbReference type="Proteomes" id="UP000694559"/>
    </source>
</evidence>
<reference evidence="10" key="2">
    <citation type="submission" date="2025-09" db="UniProtKB">
        <authorList>
            <consortium name="Ensembl"/>
        </authorList>
    </citation>
    <scope>IDENTIFICATION</scope>
</reference>
<evidence type="ECO:0000256" key="2">
    <source>
        <dbReference type="ARBA" id="ARBA00007293"/>
    </source>
</evidence>
<dbReference type="Gene3D" id="3.10.20.90">
    <property type="entry name" value="Phosphatidylinositol 3-kinase Catalytic Subunit, Chain A, domain 1"/>
    <property type="match status" value="1"/>
</dbReference>
<keyword evidence="6" id="KW-0449">Lipoprotein</keyword>
<evidence type="ECO:0000313" key="10">
    <source>
        <dbReference type="Ensembl" id="ENSNNAP00000020607.1"/>
    </source>
</evidence>
<comment type="subcellular location">
    <subcellularLocation>
        <location evidence="1">Cytoplasmic vesicle</location>
        <location evidence="1">Autophagosome</location>
    </subcellularLocation>
    <subcellularLocation>
        <location evidence="8">Endomembrane system</location>
        <topology evidence="8">Lipid-anchor</topology>
    </subcellularLocation>
</comment>
<dbReference type="OrthoDB" id="6738456at2759"/>
<keyword evidence="5" id="KW-0472">Membrane</keyword>
<evidence type="ECO:0000256" key="3">
    <source>
        <dbReference type="ARBA" id="ARBA00022490"/>
    </source>
</evidence>
<dbReference type="Ensembl" id="ENSNNAT00000021614.1">
    <property type="protein sequence ID" value="ENSNNAP00000020607.1"/>
    <property type="gene ID" value="ENSNNAG00000013665.1"/>
</dbReference>
<dbReference type="InterPro" id="IPR029071">
    <property type="entry name" value="Ubiquitin-like_domsf"/>
</dbReference>
<accession>A0A8C6XW54</accession>
<sequence>MASFLPFQHQKPFASWQNKVVAIQIRFPYELLVILERYSKEKMLPALNRVKFLVPQDFTMGQFVAIIWNWMGLKSMQVFYFLVDSNNSLVNMSITVADVYATDKDEDSFLYMTYASQEMLKQQKLCSAFIDDIPINIQLAKLTCFSQS</sequence>
<dbReference type="Pfam" id="PF02991">
    <property type="entry name" value="ATG8"/>
    <property type="match status" value="1"/>
</dbReference>
<evidence type="ECO:0000256" key="9">
    <source>
        <dbReference type="RuleBase" id="RU004384"/>
    </source>
</evidence>
<dbReference type="FunFam" id="3.10.20.90:FF:000149">
    <property type="entry name" value="microtubule-associated proteins 1A/1B light chain 3C"/>
    <property type="match status" value="1"/>
</dbReference>
<keyword evidence="4 9" id="KW-0072">Autophagy</keyword>